<dbReference type="PANTHER" id="PTHR30383:SF5">
    <property type="entry name" value="SGNH HYDROLASE-TYPE ESTERASE DOMAIN-CONTAINING PROTEIN"/>
    <property type="match status" value="1"/>
</dbReference>
<dbReference type="InterPro" id="IPR036514">
    <property type="entry name" value="SGNH_hydro_sf"/>
</dbReference>
<comment type="caution">
    <text evidence="3">The sequence shown here is derived from an EMBL/GenBank/DDBJ whole genome shotgun (WGS) entry which is preliminary data.</text>
</comment>
<feature type="domain" description="SGNH hydrolase-type esterase" evidence="2">
    <location>
        <begin position="80"/>
        <end position="259"/>
    </location>
</feature>
<evidence type="ECO:0000313" key="4">
    <source>
        <dbReference type="Proteomes" id="UP001589700"/>
    </source>
</evidence>
<dbReference type="InterPro" id="IPR051532">
    <property type="entry name" value="Ester_Hydrolysis_Enzymes"/>
</dbReference>
<feature type="compositionally biased region" description="Acidic residues" evidence="1">
    <location>
        <begin position="327"/>
        <end position="338"/>
    </location>
</feature>
<dbReference type="CDD" id="cd01836">
    <property type="entry name" value="FeeA_FeeB_like"/>
    <property type="match status" value="1"/>
</dbReference>
<dbReference type="InterPro" id="IPR013830">
    <property type="entry name" value="SGNH_hydro"/>
</dbReference>
<reference evidence="3 4" key="1">
    <citation type="submission" date="2024-09" db="EMBL/GenBank/DDBJ databases">
        <authorList>
            <person name="Sun Q."/>
            <person name="Mori K."/>
        </authorList>
    </citation>
    <scope>NUCLEOTIDE SEQUENCE [LARGE SCALE GENOMIC DNA]</scope>
    <source>
        <strain evidence="3 4">CCM 7659</strain>
    </source>
</reference>
<feature type="region of interest" description="Disordered" evidence="1">
    <location>
        <begin position="406"/>
        <end position="439"/>
    </location>
</feature>
<dbReference type="Proteomes" id="UP001589700">
    <property type="component" value="Unassembled WGS sequence"/>
</dbReference>
<dbReference type="SUPFAM" id="SSF52266">
    <property type="entry name" value="SGNH hydrolase"/>
    <property type="match status" value="1"/>
</dbReference>
<dbReference type="EMBL" id="JBHMDY010000004">
    <property type="protein sequence ID" value="MFB9259872.1"/>
    <property type="molecule type" value="Genomic_DNA"/>
</dbReference>
<feature type="region of interest" description="Disordered" evidence="1">
    <location>
        <begin position="308"/>
        <end position="392"/>
    </location>
</feature>
<keyword evidence="3" id="KW-0378">Hydrolase</keyword>
<evidence type="ECO:0000259" key="2">
    <source>
        <dbReference type="Pfam" id="PF13472"/>
    </source>
</evidence>
<protein>
    <submittedName>
        <fullName evidence="3">SGNH/GDSL hydrolase family protein</fullName>
    </submittedName>
</protein>
<proteinExistence type="predicted"/>
<dbReference type="Pfam" id="PF13472">
    <property type="entry name" value="Lipase_GDSL_2"/>
    <property type="match status" value="1"/>
</dbReference>
<name>A0ABV5JQ64_9ACTN</name>
<sequence length="461" mass="47697">MSETDDPARRLVVSLALVAVGTVGAYRGAYEVLAQQARIARKVIPKPTDRAFDGDGLYRPGAEFPEPWRPGMDCDIHMMVFGDSLAAGLGADSAADMPGVLLARGLAEESGQNVRLSIKAIVGATSKGLPGQVEAMQIAQGRPDISVILIGGNDITARNAIGPSARRVGDAVAALREGGSEVVVGTCPDLGIIKPVPQPLRSVLATLSRRLAAAQTVQVRKAGGVPVSLVETLAPEFYKRGESLFSPDRFHPNSAGYELAAGLLLPSVCVALGVWDELPDDAEKAPEDAIDAGDAADAAEALAEAALEGAPEGEDTAGASAPGADVDAGEDSDDDDEASPTTTAPGDGVDADPADSGQVGDPADVTSDAASNSDADADAASDSEQQPRYSVVARLSKRLTDFVRTHEDADGEDGNTFLHNEDVDSDPENTGDAREAAATLRRRSRILRLARPVRDDPAPAN</sequence>
<dbReference type="RefSeq" id="WP_182631903.1">
    <property type="nucleotide sequence ID" value="NZ_JAALDM010000097.1"/>
</dbReference>
<organism evidence="3 4">
    <name type="scientific">Dietzia aerolata</name>
    <dbReference type="NCBI Taxonomy" id="595984"/>
    <lineage>
        <taxon>Bacteria</taxon>
        <taxon>Bacillati</taxon>
        <taxon>Actinomycetota</taxon>
        <taxon>Actinomycetes</taxon>
        <taxon>Mycobacteriales</taxon>
        <taxon>Dietziaceae</taxon>
        <taxon>Dietzia</taxon>
    </lineage>
</organism>
<dbReference type="GO" id="GO:0016787">
    <property type="term" value="F:hydrolase activity"/>
    <property type="evidence" value="ECO:0007669"/>
    <property type="project" value="UniProtKB-KW"/>
</dbReference>
<dbReference type="Gene3D" id="3.40.50.1110">
    <property type="entry name" value="SGNH hydrolase"/>
    <property type="match status" value="1"/>
</dbReference>
<gene>
    <name evidence="3" type="ORF">ACFFVD_08665</name>
</gene>
<accession>A0ABV5JQ64</accession>
<dbReference type="PANTHER" id="PTHR30383">
    <property type="entry name" value="THIOESTERASE 1/PROTEASE 1/LYSOPHOSPHOLIPASE L1"/>
    <property type="match status" value="1"/>
</dbReference>
<evidence type="ECO:0000313" key="3">
    <source>
        <dbReference type="EMBL" id="MFB9259872.1"/>
    </source>
</evidence>
<evidence type="ECO:0000256" key="1">
    <source>
        <dbReference type="SAM" id="MobiDB-lite"/>
    </source>
</evidence>
<keyword evidence="4" id="KW-1185">Reference proteome</keyword>